<reference evidence="18" key="2">
    <citation type="submission" date="2025-08" db="UniProtKB">
        <authorList>
            <consortium name="Ensembl"/>
        </authorList>
    </citation>
    <scope>IDENTIFICATION</scope>
</reference>
<keyword evidence="9" id="KW-0325">Glycoprotein</keyword>
<comment type="subcellular location">
    <subcellularLocation>
        <location evidence="1">Lysosome</location>
    </subcellularLocation>
</comment>
<comment type="catalytic activity">
    <reaction evidence="11">
        <text>The recombinant enzyme cleaves synthetic substrates with Phe and Leu (better than Val) in P2, with high specificity constant (kcat/Km) comparable to that of cathepsin L.</text>
        <dbReference type="EC" id="3.4.22.41"/>
    </reaction>
</comment>
<dbReference type="FunFam" id="1.10.287.2250:FF:000001">
    <property type="entry name" value="Cathepsin F"/>
    <property type="match status" value="1"/>
</dbReference>
<evidence type="ECO:0000256" key="13">
    <source>
        <dbReference type="ARBA" id="ARBA00066465"/>
    </source>
</evidence>
<evidence type="ECO:0000256" key="1">
    <source>
        <dbReference type="ARBA" id="ARBA00004371"/>
    </source>
</evidence>
<evidence type="ECO:0000259" key="17">
    <source>
        <dbReference type="SMART" id="SM00848"/>
    </source>
</evidence>
<evidence type="ECO:0000256" key="9">
    <source>
        <dbReference type="ARBA" id="ARBA00023180"/>
    </source>
</evidence>
<dbReference type="InterPro" id="IPR025660">
    <property type="entry name" value="Pept_his_AS"/>
</dbReference>
<dbReference type="GO" id="GO:0004197">
    <property type="term" value="F:cysteine-type endopeptidase activity"/>
    <property type="evidence" value="ECO:0007669"/>
    <property type="project" value="UniProtKB-EC"/>
</dbReference>
<dbReference type="PROSITE" id="PS00139">
    <property type="entry name" value="THIOL_PROTEASE_CYS"/>
    <property type="match status" value="1"/>
</dbReference>
<organism evidence="18 19">
    <name type="scientific">Vombatus ursinus</name>
    <name type="common">Common wombat</name>
    <dbReference type="NCBI Taxonomy" id="29139"/>
    <lineage>
        <taxon>Eukaryota</taxon>
        <taxon>Metazoa</taxon>
        <taxon>Chordata</taxon>
        <taxon>Craniata</taxon>
        <taxon>Vertebrata</taxon>
        <taxon>Euteleostomi</taxon>
        <taxon>Mammalia</taxon>
        <taxon>Metatheria</taxon>
        <taxon>Diprotodontia</taxon>
        <taxon>Vombatidae</taxon>
        <taxon>Vombatus</taxon>
    </lineage>
</organism>
<dbReference type="InterPro" id="IPR000169">
    <property type="entry name" value="Pept_cys_AS"/>
</dbReference>
<dbReference type="Ensembl" id="ENSVURT00010000821.1">
    <property type="protein sequence ID" value="ENSVURP00010000703.1"/>
    <property type="gene ID" value="ENSVURG00010000629.1"/>
</dbReference>
<evidence type="ECO:0000256" key="10">
    <source>
        <dbReference type="ARBA" id="ARBA00023228"/>
    </source>
</evidence>
<dbReference type="EC" id="3.4.22.41" evidence="13"/>
<evidence type="ECO:0000256" key="11">
    <source>
        <dbReference type="ARBA" id="ARBA00051618"/>
    </source>
</evidence>
<keyword evidence="3" id="KW-0645">Protease</keyword>
<evidence type="ECO:0000256" key="14">
    <source>
        <dbReference type="ARBA" id="ARBA00072051"/>
    </source>
</evidence>
<dbReference type="GO" id="GO:0005886">
    <property type="term" value="C:plasma membrane"/>
    <property type="evidence" value="ECO:0007669"/>
    <property type="project" value="Ensembl"/>
</dbReference>
<evidence type="ECO:0000259" key="16">
    <source>
        <dbReference type="SMART" id="SM00645"/>
    </source>
</evidence>
<dbReference type="Gene3D" id="1.10.287.2250">
    <property type="match status" value="1"/>
</dbReference>
<evidence type="ECO:0000256" key="7">
    <source>
        <dbReference type="ARBA" id="ARBA00023145"/>
    </source>
</evidence>
<dbReference type="AlphaFoldDB" id="A0A4X2JMW0"/>
<sequence length="446" mass="49237">MAAWLLLLPLLSSLLPGGGAWHLPLASDPTLEAPAQFAMEVYNRGRDPEAAAVPQSVQGRSLKMAHGVLYSLEVTLHEPPCSPPTACKDPQSSGTLLCRFEVLDQMWAKQTLLKQDCGQPGAQHLPWSSGHQPPIPPSQGDSVQLITLFKDFLATYNKSYADATETQRRLGIFARNLELARKMQELDQGSAEYGVTKFSDLTEEEFRTFYLNPLLSSLPGRALRPAPPAKGPAPAAWDWRDHGAVTEVKNQGLCGSCWAFSVTGNVEGQWFLRHGTLLTLSEQELVDCDTLDHACGGGLPSNAYTAIERLGGLETEKDYRYEGHRERCSFSPDKARAYINNSVDLSRDEEELAAWLAENGPISVALNAFAMQFYRRGVSHPFRPLCSPWFIDHAVLIVGYGNRLGLPFWAIKNSWGRDWGEEGYYYLYRGARACGVNAMASSAIVD</sequence>
<keyword evidence="10" id="KW-0458">Lysosome</keyword>
<dbReference type="SMART" id="SM00645">
    <property type="entry name" value="Pept_C1"/>
    <property type="match status" value="1"/>
</dbReference>
<dbReference type="Pfam" id="PF00112">
    <property type="entry name" value="Peptidase_C1"/>
    <property type="match status" value="1"/>
</dbReference>
<evidence type="ECO:0000313" key="18">
    <source>
        <dbReference type="Ensembl" id="ENSVURP00010000703.1"/>
    </source>
</evidence>
<evidence type="ECO:0000256" key="4">
    <source>
        <dbReference type="ARBA" id="ARBA00022729"/>
    </source>
</evidence>
<feature type="chain" id="PRO_5021351285" description="Cathepsin F" evidence="15">
    <location>
        <begin position="21"/>
        <end position="446"/>
    </location>
</feature>
<gene>
    <name evidence="18" type="primary">CTSF</name>
</gene>
<dbReference type="Gene3D" id="3.90.70.10">
    <property type="entry name" value="Cysteine proteinases"/>
    <property type="match status" value="1"/>
</dbReference>
<dbReference type="GeneTree" id="ENSGT00940000162141"/>
<evidence type="ECO:0000256" key="2">
    <source>
        <dbReference type="ARBA" id="ARBA00008455"/>
    </source>
</evidence>
<keyword evidence="19" id="KW-1185">Reference proteome</keyword>
<dbReference type="SUPFAM" id="SSF54001">
    <property type="entry name" value="Cysteine proteinases"/>
    <property type="match status" value="1"/>
</dbReference>
<dbReference type="SMART" id="SM00848">
    <property type="entry name" value="Inhibitor_I29"/>
    <property type="match status" value="1"/>
</dbReference>
<evidence type="ECO:0000256" key="3">
    <source>
        <dbReference type="ARBA" id="ARBA00022670"/>
    </source>
</evidence>
<reference evidence="19" key="1">
    <citation type="submission" date="2018-12" db="EMBL/GenBank/DDBJ databases">
        <authorList>
            <person name="Yazar S."/>
        </authorList>
    </citation>
    <scope>NUCLEOTIDE SEQUENCE [LARGE SCALE GENOMIC DNA]</scope>
</reference>
<accession>A0A4X2JMW0</accession>
<dbReference type="GO" id="GO:0006508">
    <property type="term" value="P:proteolysis"/>
    <property type="evidence" value="ECO:0007669"/>
    <property type="project" value="UniProtKB-KW"/>
</dbReference>
<dbReference type="InterPro" id="IPR046350">
    <property type="entry name" value="Cystatin_sf"/>
</dbReference>
<proteinExistence type="inferred from homology"/>
<dbReference type="Pfam" id="PF08246">
    <property type="entry name" value="Inhibitor_I29"/>
    <property type="match status" value="1"/>
</dbReference>
<evidence type="ECO:0000256" key="5">
    <source>
        <dbReference type="ARBA" id="ARBA00022801"/>
    </source>
</evidence>
<keyword evidence="6" id="KW-0788">Thiol protease</keyword>
<dbReference type="CTD" id="8722"/>
<dbReference type="InterPro" id="IPR000668">
    <property type="entry name" value="Peptidase_C1A_C"/>
</dbReference>
<dbReference type="Proteomes" id="UP000314987">
    <property type="component" value="Unassembled WGS sequence"/>
</dbReference>
<evidence type="ECO:0000256" key="6">
    <source>
        <dbReference type="ARBA" id="ARBA00022807"/>
    </source>
</evidence>
<protein>
    <recommendedName>
        <fullName evidence="14">Cathepsin F</fullName>
        <ecNumber evidence="13">3.4.22.41</ecNumber>
    </recommendedName>
</protein>
<keyword evidence="7" id="KW-0865">Zymogen</keyword>
<comment type="function">
    <text evidence="12">Thiol protease which is believed to participate in intracellular degradation and turnover of proteins. Has also been implicated in tumor invasion and metastasis.</text>
</comment>
<evidence type="ECO:0000256" key="15">
    <source>
        <dbReference type="SAM" id="SignalP"/>
    </source>
</evidence>
<dbReference type="InterPro" id="IPR039417">
    <property type="entry name" value="Peptidase_C1A_papain-like"/>
</dbReference>
<dbReference type="PROSITE" id="PS00639">
    <property type="entry name" value="THIOL_PROTEASE_HIS"/>
    <property type="match status" value="1"/>
</dbReference>
<dbReference type="FunFam" id="3.90.70.10:FF:000050">
    <property type="entry name" value="Cathepsin F"/>
    <property type="match status" value="1"/>
</dbReference>
<keyword evidence="5" id="KW-0378">Hydrolase</keyword>
<dbReference type="GO" id="GO:0005764">
    <property type="term" value="C:lysosome"/>
    <property type="evidence" value="ECO:0007669"/>
    <property type="project" value="UniProtKB-SubCell"/>
</dbReference>
<evidence type="ECO:0000256" key="8">
    <source>
        <dbReference type="ARBA" id="ARBA00023157"/>
    </source>
</evidence>
<dbReference type="RefSeq" id="XP_027711777.1">
    <property type="nucleotide sequence ID" value="XM_027855976.1"/>
</dbReference>
<dbReference type="InterPro" id="IPR013128">
    <property type="entry name" value="Peptidase_C1A"/>
</dbReference>
<keyword evidence="8" id="KW-1015">Disulfide bond</keyword>
<dbReference type="GO" id="GO:0002376">
    <property type="term" value="P:immune system process"/>
    <property type="evidence" value="ECO:0007669"/>
    <property type="project" value="UniProtKB-ARBA"/>
</dbReference>
<dbReference type="InterPro" id="IPR038765">
    <property type="entry name" value="Papain-like_cys_pep_sf"/>
</dbReference>
<dbReference type="PRINTS" id="PR00705">
    <property type="entry name" value="PAPAIN"/>
</dbReference>
<name>A0A4X2JMW0_VOMUR</name>
<feature type="signal peptide" evidence="15">
    <location>
        <begin position="1"/>
        <end position="20"/>
    </location>
</feature>
<evidence type="ECO:0000313" key="19">
    <source>
        <dbReference type="Proteomes" id="UP000314987"/>
    </source>
</evidence>
<feature type="domain" description="Peptidase C1A papain C-terminal" evidence="16">
    <location>
        <begin position="233"/>
        <end position="444"/>
    </location>
</feature>
<dbReference type="OMA" id="RSATPFW"/>
<dbReference type="GO" id="GO:0005783">
    <property type="term" value="C:endoplasmic reticulum"/>
    <property type="evidence" value="ECO:0007669"/>
    <property type="project" value="Ensembl"/>
</dbReference>
<keyword evidence="4 15" id="KW-0732">Signal</keyword>
<dbReference type="STRING" id="29139.ENSVURP00010000703"/>
<dbReference type="PANTHER" id="PTHR12411">
    <property type="entry name" value="CYSTEINE PROTEASE FAMILY C1-RELATED"/>
    <property type="match status" value="1"/>
</dbReference>
<evidence type="ECO:0000256" key="12">
    <source>
        <dbReference type="ARBA" id="ARBA00056907"/>
    </source>
</evidence>
<dbReference type="Gene3D" id="3.10.450.10">
    <property type="match status" value="1"/>
</dbReference>
<dbReference type="GO" id="GO:0070013">
    <property type="term" value="C:intracellular organelle lumen"/>
    <property type="evidence" value="ECO:0007669"/>
    <property type="project" value="UniProtKB-ARBA"/>
</dbReference>
<reference evidence="18" key="3">
    <citation type="submission" date="2025-09" db="UniProtKB">
        <authorList>
            <consortium name="Ensembl"/>
        </authorList>
    </citation>
    <scope>IDENTIFICATION</scope>
</reference>
<comment type="similarity">
    <text evidence="2">Belongs to the peptidase C1 family.</text>
</comment>
<dbReference type="InterPro" id="IPR013201">
    <property type="entry name" value="Prot_inhib_I29"/>
</dbReference>
<dbReference type="GeneID" id="114038634"/>
<feature type="domain" description="Cathepsin propeptide inhibitor" evidence="17">
    <location>
        <begin position="149"/>
        <end position="206"/>
    </location>
</feature>
<dbReference type="OrthoDB" id="387093at2759"/>
<dbReference type="SUPFAM" id="SSF54403">
    <property type="entry name" value="Cystatin/monellin"/>
    <property type="match status" value="1"/>
</dbReference>
<dbReference type="CDD" id="cd02248">
    <property type="entry name" value="Peptidase_C1A"/>
    <property type="match status" value="1"/>
</dbReference>